<dbReference type="SMART" id="SM01043">
    <property type="entry name" value="BTAD"/>
    <property type="match status" value="1"/>
</dbReference>
<dbReference type="CDD" id="cd15831">
    <property type="entry name" value="BTAD"/>
    <property type="match status" value="1"/>
</dbReference>
<evidence type="ECO:0000313" key="6">
    <source>
        <dbReference type="EMBL" id="MBB2922147.1"/>
    </source>
</evidence>
<dbReference type="PANTHER" id="PTHR47691">
    <property type="entry name" value="REGULATOR-RELATED"/>
    <property type="match status" value="1"/>
</dbReference>
<dbReference type="SUPFAM" id="SSF52540">
    <property type="entry name" value="P-loop containing nucleoside triphosphate hydrolases"/>
    <property type="match status" value="1"/>
</dbReference>
<evidence type="ECO:0000256" key="2">
    <source>
        <dbReference type="ARBA" id="ARBA00023125"/>
    </source>
</evidence>
<reference evidence="6 7" key="2">
    <citation type="submission" date="2020-08" db="EMBL/GenBank/DDBJ databases">
        <authorList>
            <person name="Partida-Martinez L."/>
            <person name="Huntemann M."/>
            <person name="Clum A."/>
            <person name="Wang J."/>
            <person name="Palaniappan K."/>
            <person name="Ritter S."/>
            <person name="Chen I.-M."/>
            <person name="Stamatis D."/>
            <person name="Reddy T."/>
            <person name="O'Malley R."/>
            <person name="Daum C."/>
            <person name="Shapiro N."/>
            <person name="Ivanova N."/>
            <person name="Kyrpides N."/>
            <person name="Woyke T."/>
        </authorList>
    </citation>
    <scope>NUCLEOTIDE SEQUENCE [LARGE SCALE GENOMIC DNA]</scope>
    <source>
        <strain evidence="6 7">RAS26</strain>
    </source>
</reference>
<dbReference type="InterPro" id="IPR036388">
    <property type="entry name" value="WH-like_DNA-bd_sf"/>
</dbReference>
<organism evidence="6 7">
    <name type="scientific">Cellulomonas cellasea</name>
    <dbReference type="NCBI Taxonomy" id="43670"/>
    <lineage>
        <taxon>Bacteria</taxon>
        <taxon>Bacillati</taxon>
        <taxon>Actinomycetota</taxon>
        <taxon>Actinomycetes</taxon>
        <taxon>Micrococcales</taxon>
        <taxon>Cellulomonadaceae</taxon>
        <taxon>Cellulomonas</taxon>
    </lineage>
</organism>
<name>A0A7W4YAV5_9CELL</name>
<evidence type="ECO:0000313" key="7">
    <source>
        <dbReference type="Proteomes" id="UP000518206"/>
    </source>
</evidence>
<sequence>MDVGVLGPLEVRTDDGTVAVAGARQRALLAALVAHRGRTVGVDVLVDTLWPDDPPPSAAHTLHTHVSRLRRTLEVPVHAHDGGYVLDLADGQVDAALFEAWLAEAERADAVTAVTLTESALGLWRGPAFGGAADLPGVRAEARRLEERRTAARRALVDHLVAAGRGGDAVPLAEALVADVPIDERAWAGLVRALVAAGRPADGTTAFGRAVAALDELGLVPSAGLRRAHDEALGVRAAALGVRPAAPTSAPADTSGTVAAARPTGARRGPAATTVPVPPTSLVGRDDDLADLRLLLGAARLVTLVGPGGVGKTRLALELARRVADGFTSGVRVVELGTVRDAAALPAAALAPLGLGAEAGPATTALRRLGDLDVLVLVDNGEHLLDAAAALVEGVLAGARARVVVTSRERLGVPGEHVHVVAPLATAATPSGPAARRLFLDRAGAAGPVDATLDVTLVDRVVQALDGLPLAIEMAAARTATVSLAELAAMLADDPRAPASPGAGAAAAAADGTDAVLGPADGAAALRHPHRTGPERHRSLGSVIAWSEALLDPAEREALHRWPVFAGPVEASDAAAVVGAGRGTVEALVRRSLLLPQPGDPQHPAPRTRYRMLHTVRAAVLAGPDRRPLPHEAHARHVGEVAAACDAALRGPGEAAAAARLRSVVAELRAAHAWAREHAPGVASGLSTSLHVFAVVTLDDEVLGWAQRLVPRLAGDDPAVAAAHAGVAARLLQAGELRAAEVRAERALALAVDDRVRMQAHEVLSDAAIYDGRLAECRAQAARLWEFALAAGDGHYAAIAAASTSLALAYAGDRPAAHAELARHRALLDASVPDLSSTALGWFAYAEGELDLDADPDRAARSLGRAVALADSVGDRYLGGVARVSATSVRGRHGEPREALVAFEDVVGWWLERGDRTHLLTTLRNLVDLLRRLDAPEAAAELLGAVAGADVSPTFGAEGERLALARDELASALGDTRLTGLLRTGAARDVESAARAALEAARRLRDA</sequence>
<dbReference type="Pfam" id="PF03704">
    <property type="entry name" value="BTAD"/>
    <property type="match status" value="1"/>
</dbReference>
<dbReference type="InterPro" id="IPR005158">
    <property type="entry name" value="BTAD"/>
</dbReference>
<dbReference type="GO" id="GO:0003677">
    <property type="term" value="F:DNA binding"/>
    <property type="evidence" value="ECO:0007669"/>
    <property type="project" value="UniProtKB-UniRule"/>
</dbReference>
<accession>A0A7W4YAV5</accession>
<dbReference type="InterPro" id="IPR001867">
    <property type="entry name" value="OmpR/PhoB-type_DNA-bd"/>
</dbReference>
<dbReference type="InterPro" id="IPR011990">
    <property type="entry name" value="TPR-like_helical_dom_sf"/>
</dbReference>
<dbReference type="Gene3D" id="1.10.10.10">
    <property type="entry name" value="Winged helix-like DNA-binding domain superfamily/Winged helix DNA-binding domain"/>
    <property type="match status" value="1"/>
</dbReference>
<feature type="domain" description="OmpR/PhoB-type" evidence="5">
    <location>
        <begin position="1"/>
        <end position="88"/>
    </location>
</feature>
<dbReference type="Proteomes" id="UP000518206">
    <property type="component" value="Unassembled WGS sequence"/>
</dbReference>
<evidence type="ECO:0000256" key="4">
    <source>
        <dbReference type="SAM" id="MobiDB-lite"/>
    </source>
</evidence>
<proteinExistence type="inferred from homology"/>
<dbReference type="SMART" id="SM00862">
    <property type="entry name" value="Trans_reg_C"/>
    <property type="match status" value="1"/>
</dbReference>
<evidence type="ECO:0000259" key="5">
    <source>
        <dbReference type="PROSITE" id="PS51755"/>
    </source>
</evidence>
<reference evidence="6 7" key="1">
    <citation type="submission" date="2020-08" db="EMBL/GenBank/DDBJ databases">
        <title>The Agave Microbiome: Exploring the role of microbial communities in plant adaptations to desert environments.</title>
        <authorList>
            <person name="Partida-Martinez L.P."/>
        </authorList>
    </citation>
    <scope>NUCLEOTIDE SEQUENCE [LARGE SCALE GENOMIC DNA]</scope>
    <source>
        <strain evidence="6 7">RAS26</strain>
    </source>
</reference>
<gene>
    <name evidence="6" type="ORF">FHR80_001041</name>
</gene>
<dbReference type="SUPFAM" id="SSF46894">
    <property type="entry name" value="C-terminal effector domain of the bipartite response regulators"/>
    <property type="match status" value="1"/>
</dbReference>
<comment type="caution">
    <text evidence="6">The sequence shown here is derived from an EMBL/GenBank/DDBJ whole genome shotgun (WGS) entry which is preliminary data.</text>
</comment>
<dbReference type="PANTHER" id="PTHR47691:SF3">
    <property type="entry name" value="HTH-TYPE TRANSCRIPTIONAL REGULATOR RV0890C-RELATED"/>
    <property type="match status" value="1"/>
</dbReference>
<dbReference type="GO" id="GO:0000160">
    <property type="term" value="P:phosphorelay signal transduction system"/>
    <property type="evidence" value="ECO:0007669"/>
    <property type="project" value="InterPro"/>
</dbReference>
<evidence type="ECO:0000256" key="1">
    <source>
        <dbReference type="ARBA" id="ARBA00005820"/>
    </source>
</evidence>
<dbReference type="Gene3D" id="3.40.50.300">
    <property type="entry name" value="P-loop containing nucleotide triphosphate hydrolases"/>
    <property type="match status" value="1"/>
</dbReference>
<keyword evidence="2 3" id="KW-0238">DNA-binding</keyword>
<dbReference type="RefSeq" id="WP_183295038.1">
    <property type="nucleotide sequence ID" value="NZ_JACHVX010000001.1"/>
</dbReference>
<dbReference type="InterPro" id="IPR016032">
    <property type="entry name" value="Sig_transdc_resp-reg_C-effctor"/>
</dbReference>
<feature type="region of interest" description="Disordered" evidence="4">
    <location>
        <begin position="245"/>
        <end position="280"/>
    </location>
</feature>
<dbReference type="AlphaFoldDB" id="A0A7W4YAV5"/>
<feature type="DNA-binding region" description="OmpR/PhoB-type" evidence="3">
    <location>
        <begin position="1"/>
        <end position="88"/>
    </location>
</feature>
<evidence type="ECO:0000256" key="3">
    <source>
        <dbReference type="PROSITE-ProRule" id="PRU01091"/>
    </source>
</evidence>
<dbReference type="Pfam" id="PF00486">
    <property type="entry name" value="Trans_reg_C"/>
    <property type="match status" value="1"/>
</dbReference>
<protein>
    <submittedName>
        <fullName evidence="6">Putative ATPase/DNA-binding SARP family transcriptional activator</fullName>
    </submittedName>
</protein>
<dbReference type="SUPFAM" id="SSF48452">
    <property type="entry name" value="TPR-like"/>
    <property type="match status" value="1"/>
</dbReference>
<dbReference type="InterPro" id="IPR027417">
    <property type="entry name" value="P-loop_NTPase"/>
</dbReference>
<dbReference type="Gene3D" id="1.25.40.10">
    <property type="entry name" value="Tetratricopeptide repeat domain"/>
    <property type="match status" value="1"/>
</dbReference>
<dbReference type="GO" id="GO:0006355">
    <property type="term" value="P:regulation of DNA-templated transcription"/>
    <property type="evidence" value="ECO:0007669"/>
    <property type="project" value="InterPro"/>
</dbReference>
<dbReference type="PROSITE" id="PS51755">
    <property type="entry name" value="OMPR_PHOB"/>
    <property type="match status" value="1"/>
</dbReference>
<dbReference type="EMBL" id="JACHVX010000001">
    <property type="protein sequence ID" value="MBB2922147.1"/>
    <property type="molecule type" value="Genomic_DNA"/>
</dbReference>
<comment type="similarity">
    <text evidence="1">Belongs to the AfsR/DnrI/RedD regulatory family.</text>
</comment>